<dbReference type="PANTHER" id="PTHR12526:SF640">
    <property type="entry name" value="COLANIC ACID BIOSYNTHESIS GLYCOSYLTRANSFERASE WCAL-RELATED"/>
    <property type="match status" value="1"/>
</dbReference>
<dbReference type="CDD" id="cd03801">
    <property type="entry name" value="GT4_PimA-like"/>
    <property type="match status" value="1"/>
</dbReference>
<dbReference type="RefSeq" id="WP_345720126.1">
    <property type="nucleotide sequence ID" value="NZ_BAABRU010000001.1"/>
</dbReference>
<protein>
    <submittedName>
        <fullName evidence="5">D-inositol-3-phosphate glycosyltransferase</fullName>
    </submittedName>
</protein>
<comment type="similarity">
    <text evidence="1">Belongs to the glycosyltransferase group 1 family. Glycosyltransferase 4 subfamily.</text>
</comment>
<dbReference type="Proteomes" id="UP001428290">
    <property type="component" value="Unassembled WGS sequence"/>
</dbReference>
<accession>A0ABP9WV77</accession>
<evidence type="ECO:0000256" key="3">
    <source>
        <dbReference type="ARBA" id="ARBA00022679"/>
    </source>
</evidence>
<evidence type="ECO:0000256" key="1">
    <source>
        <dbReference type="ARBA" id="ARBA00009481"/>
    </source>
</evidence>
<keyword evidence="2" id="KW-0328">Glycosyltransferase</keyword>
<dbReference type="EMBL" id="BAABRU010000001">
    <property type="protein sequence ID" value="GAA5526483.1"/>
    <property type="molecule type" value="Genomic_DNA"/>
</dbReference>
<dbReference type="Pfam" id="PF00534">
    <property type="entry name" value="Glycos_transf_1"/>
    <property type="match status" value="1"/>
</dbReference>
<feature type="domain" description="Glycosyl transferase family 1" evidence="4">
    <location>
        <begin position="202"/>
        <end position="347"/>
    </location>
</feature>
<proteinExistence type="inferred from homology"/>
<name>A0ABP9WV77_9CHLR</name>
<evidence type="ECO:0000313" key="5">
    <source>
        <dbReference type="EMBL" id="GAA5526483.1"/>
    </source>
</evidence>
<sequence>MPQKIAFLKIRDFSFINPNLIAQFKRVFPEYTLEVFDFKDWLKYNPHLYLLAMAAVYKEYGRDILAGQKKPNPHLFVTRWIGKRIKKLVQQRFNPREYAFTFQTQTNFDASVAGMPHFIYTDHTLRANWRYKLFDPSKIQYSAEWRSAIEPEIYRNASKIFFASNFARTSAIEDYNYPAEKAECVYTGINVKIDPPTNKEYAAKRILFVGVEWERKGGPEVAEAFKRIQAKHPDATLTIVGCSPELDLPNCQIIGRVPREQVVQYFREATIFCMPSRIEPAGIAFTEAAMYKLPIISANSGGLPDRVLHGQTGYLIEPGDVDSLTNYLSDLLDHPERCREFGEAGYQLAHREFTWDRVGDRIRAAILSTIQPTQRMA</sequence>
<keyword evidence="6" id="KW-1185">Reference proteome</keyword>
<gene>
    <name evidence="5" type="primary">mshA_3</name>
    <name evidence="5" type="ORF">Hgul01_00255</name>
</gene>
<organism evidence="5 6">
    <name type="scientific">Herpetosiphon gulosus</name>
    <dbReference type="NCBI Taxonomy" id="1973496"/>
    <lineage>
        <taxon>Bacteria</taxon>
        <taxon>Bacillati</taxon>
        <taxon>Chloroflexota</taxon>
        <taxon>Chloroflexia</taxon>
        <taxon>Herpetosiphonales</taxon>
        <taxon>Herpetosiphonaceae</taxon>
        <taxon>Herpetosiphon</taxon>
    </lineage>
</organism>
<evidence type="ECO:0000313" key="6">
    <source>
        <dbReference type="Proteomes" id="UP001428290"/>
    </source>
</evidence>
<reference evidence="5 6" key="1">
    <citation type="submission" date="2024-02" db="EMBL/GenBank/DDBJ databases">
        <title>Herpetosiphon gulosus NBRC 112829.</title>
        <authorList>
            <person name="Ichikawa N."/>
            <person name="Katano-Makiyama Y."/>
            <person name="Hidaka K."/>
        </authorList>
    </citation>
    <scope>NUCLEOTIDE SEQUENCE [LARGE SCALE GENOMIC DNA]</scope>
    <source>
        <strain evidence="5 6">NBRC 112829</strain>
    </source>
</reference>
<dbReference type="InterPro" id="IPR001296">
    <property type="entry name" value="Glyco_trans_1"/>
</dbReference>
<dbReference type="Gene3D" id="3.40.50.2000">
    <property type="entry name" value="Glycogen Phosphorylase B"/>
    <property type="match status" value="2"/>
</dbReference>
<keyword evidence="3" id="KW-0808">Transferase</keyword>
<evidence type="ECO:0000259" key="4">
    <source>
        <dbReference type="Pfam" id="PF00534"/>
    </source>
</evidence>
<comment type="caution">
    <text evidence="5">The sequence shown here is derived from an EMBL/GenBank/DDBJ whole genome shotgun (WGS) entry which is preliminary data.</text>
</comment>
<dbReference type="PANTHER" id="PTHR12526">
    <property type="entry name" value="GLYCOSYLTRANSFERASE"/>
    <property type="match status" value="1"/>
</dbReference>
<dbReference type="SUPFAM" id="SSF53756">
    <property type="entry name" value="UDP-Glycosyltransferase/glycogen phosphorylase"/>
    <property type="match status" value="1"/>
</dbReference>
<evidence type="ECO:0000256" key="2">
    <source>
        <dbReference type="ARBA" id="ARBA00022676"/>
    </source>
</evidence>